<feature type="domain" description="HTH lysR-type" evidence="5">
    <location>
        <begin position="6"/>
        <end position="63"/>
    </location>
</feature>
<dbReference type="Pfam" id="PF03466">
    <property type="entry name" value="LysR_substrate"/>
    <property type="match status" value="1"/>
</dbReference>
<comment type="caution">
    <text evidence="6">The sequence shown here is derived from an EMBL/GenBank/DDBJ whole genome shotgun (WGS) entry which is preliminary data.</text>
</comment>
<keyword evidence="2" id="KW-0805">Transcription regulation</keyword>
<dbReference type="RefSeq" id="WP_202057136.1">
    <property type="nucleotide sequence ID" value="NZ_JAEQMY010000006.1"/>
</dbReference>
<protein>
    <submittedName>
        <fullName evidence="6">LysR family transcriptional regulator</fullName>
    </submittedName>
</protein>
<dbReference type="EMBL" id="JAEQMY010000006">
    <property type="protein sequence ID" value="MBL0403616.1"/>
    <property type="molecule type" value="Genomic_DNA"/>
</dbReference>
<evidence type="ECO:0000313" key="6">
    <source>
        <dbReference type="EMBL" id="MBL0403616.1"/>
    </source>
</evidence>
<evidence type="ECO:0000256" key="1">
    <source>
        <dbReference type="ARBA" id="ARBA00009437"/>
    </source>
</evidence>
<evidence type="ECO:0000256" key="2">
    <source>
        <dbReference type="ARBA" id="ARBA00023015"/>
    </source>
</evidence>
<keyword evidence="4" id="KW-0804">Transcription</keyword>
<dbReference type="PROSITE" id="PS50931">
    <property type="entry name" value="HTH_LYSR"/>
    <property type="match status" value="1"/>
</dbReference>
<evidence type="ECO:0000256" key="4">
    <source>
        <dbReference type="ARBA" id="ARBA00023163"/>
    </source>
</evidence>
<dbReference type="PANTHER" id="PTHR30579:SF7">
    <property type="entry name" value="HTH-TYPE TRANSCRIPTIONAL REGULATOR LRHA-RELATED"/>
    <property type="match status" value="1"/>
</dbReference>
<dbReference type="InterPro" id="IPR036388">
    <property type="entry name" value="WH-like_DNA-bd_sf"/>
</dbReference>
<dbReference type="InterPro" id="IPR036390">
    <property type="entry name" value="WH_DNA-bd_sf"/>
</dbReference>
<evidence type="ECO:0000313" key="7">
    <source>
        <dbReference type="Proteomes" id="UP000605848"/>
    </source>
</evidence>
<evidence type="ECO:0000259" key="5">
    <source>
        <dbReference type="PROSITE" id="PS50931"/>
    </source>
</evidence>
<dbReference type="InterPro" id="IPR005119">
    <property type="entry name" value="LysR_subst-bd"/>
</dbReference>
<keyword evidence="3" id="KW-0238">DNA-binding</keyword>
<name>A0A936Z758_9HYPH</name>
<sequence>MLIRNIDIGVLRSFLLIAEGRSFAQASAIIGRSPSAVTLQIQRLEEDLGTQLLRRSNREVGLTLAGERLLGFARRLVQINDEAVLAFRAGVEAKPLRFGATQDLADAVLPEVLRRFSLERPEVELTLRIDRSTSLIEAVKTGEIDAAIAIRRDDPLNRAPLAEMPMVWIGQDGMNLPVDRTVPLVLFDAPCSFRSAAIDALAAAGRPYRMALTSPSLTGLKSAVAVGLGVTVRTRLLLGPGLADVRAGLGLPALPDMALSLYINPKSDPWPARDDFIALCRQAFRFAL</sequence>
<gene>
    <name evidence="6" type="ORF">JKG68_06515</name>
</gene>
<organism evidence="6 7">
    <name type="scientific">Microvirga aerilata</name>
    <dbReference type="NCBI Taxonomy" id="670292"/>
    <lineage>
        <taxon>Bacteria</taxon>
        <taxon>Pseudomonadati</taxon>
        <taxon>Pseudomonadota</taxon>
        <taxon>Alphaproteobacteria</taxon>
        <taxon>Hyphomicrobiales</taxon>
        <taxon>Methylobacteriaceae</taxon>
        <taxon>Microvirga</taxon>
    </lineage>
</organism>
<dbReference type="PANTHER" id="PTHR30579">
    <property type="entry name" value="TRANSCRIPTIONAL REGULATOR"/>
    <property type="match status" value="1"/>
</dbReference>
<dbReference type="SUPFAM" id="SSF46785">
    <property type="entry name" value="Winged helix' DNA-binding domain"/>
    <property type="match status" value="1"/>
</dbReference>
<accession>A0A936Z758</accession>
<dbReference type="Pfam" id="PF00126">
    <property type="entry name" value="HTH_1"/>
    <property type="match status" value="1"/>
</dbReference>
<dbReference type="Proteomes" id="UP000605848">
    <property type="component" value="Unassembled WGS sequence"/>
</dbReference>
<comment type="similarity">
    <text evidence="1">Belongs to the LysR transcriptional regulatory family.</text>
</comment>
<dbReference type="Gene3D" id="1.10.10.10">
    <property type="entry name" value="Winged helix-like DNA-binding domain superfamily/Winged helix DNA-binding domain"/>
    <property type="match status" value="1"/>
</dbReference>
<dbReference type="GO" id="GO:0003700">
    <property type="term" value="F:DNA-binding transcription factor activity"/>
    <property type="evidence" value="ECO:0007669"/>
    <property type="project" value="InterPro"/>
</dbReference>
<dbReference type="GO" id="GO:0003677">
    <property type="term" value="F:DNA binding"/>
    <property type="evidence" value="ECO:0007669"/>
    <property type="project" value="UniProtKB-KW"/>
</dbReference>
<dbReference type="InterPro" id="IPR050176">
    <property type="entry name" value="LTTR"/>
</dbReference>
<reference evidence="6" key="1">
    <citation type="submission" date="2021-01" db="EMBL/GenBank/DDBJ databases">
        <title>Microvirga sp.</title>
        <authorList>
            <person name="Kim M.K."/>
        </authorList>
    </citation>
    <scope>NUCLEOTIDE SEQUENCE</scope>
    <source>
        <strain evidence="6">5420S-16</strain>
    </source>
</reference>
<evidence type="ECO:0000256" key="3">
    <source>
        <dbReference type="ARBA" id="ARBA00023125"/>
    </source>
</evidence>
<dbReference type="InterPro" id="IPR000847">
    <property type="entry name" value="LysR_HTH_N"/>
</dbReference>
<dbReference type="AlphaFoldDB" id="A0A936Z758"/>
<dbReference type="SUPFAM" id="SSF53850">
    <property type="entry name" value="Periplasmic binding protein-like II"/>
    <property type="match status" value="1"/>
</dbReference>
<proteinExistence type="inferred from homology"/>
<keyword evidence="7" id="KW-1185">Reference proteome</keyword>
<dbReference type="Gene3D" id="3.40.190.10">
    <property type="entry name" value="Periplasmic binding protein-like II"/>
    <property type="match status" value="2"/>
</dbReference>